<dbReference type="PROSITE" id="PS50268">
    <property type="entry name" value="CADHERIN_2"/>
    <property type="match status" value="1"/>
</dbReference>
<dbReference type="SUPFAM" id="SSF49313">
    <property type="entry name" value="Cadherin-like"/>
    <property type="match status" value="1"/>
</dbReference>
<dbReference type="Gene3D" id="2.60.40.60">
    <property type="entry name" value="Cadherins"/>
    <property type="match status" value="1"/>
</dbReference>
<evidence type="ECO:0000313" key="11">
    <source>
        <dbReference type="Proteomes" id="UP000324629"/>
    </source>
</evidence>
<dbReference type="EMBL" id="QNGE01002914">
    <property type="protein sequence ID" value="KAA3674792.1"/>
    <property type="molecule type" value="Genomic_DNA"/>
</dbReference>
<dbReference type="GO" id="GO:0005886">
    <property type="term" value="C:plasma membrane"/>
    <property type="evidence" value="ECO:0007669"/>
    <property type="project" value="InterPro"/>
</dbReference>
<comment type="subcellular location">
    <subcellularLocation>
        <location evidence="1">Membrane</location>
    </subcellularLocation>
</comment>
<keyword evidence="7" id="KW-0472">Membrane</keyword>
<evidence type="ECO:0000313" key="10">
    <source>
        <dbReference type="EMBL" id="KAA3674792.1"/>
    </source>
</evidence>
<evidence type="ECO:0000259" key="9">
    <source>
        <dbReference type="PROSITE" id="PS50268"/>
    </source>
</evidence>
<dbReference type="Proteomes" id="UP000324629">
    <property type="component" value="Unassembled WGS sequence"/>
</dbReference>
<evidence type="ECO:0000256" key="5">
    <source>
        <dbReference type="ARBA" id="ARBA00022889"/>
    </source>
</evidence>
<dbReference type="PANTHER" id="PTHR24025:SF23">
    <property type="entry name" value="NEURAL-CADHERIN"/>
    <property type="match status" value="1"/>
</dbReference>
<reference evidence="10 11" key="1">
    <citation type="journal article" date="2019" name="Gigascience">
        <title>Whole-genome sequence of the oriental lung fluke Paragonimus westermani.</title>
        <authorList>
            <person name="Oey H."/>
            <person name="Zakrzewski M."/>
            <person name="Narain K."/>
            <person name="Devi K.R."/>
            <person name="Agatsuma T."/>
            <person name="Nawaratna S."/>
            <person name="Gobert G.N."/>
            <person name="Jones M.K."/>
            <person name="Ragan M.A."/>
            <person name="McManus D.P."/>
            <person name="Krause L."/>
        </authorList>
    </citation>
    <scope>NUCLEOTIDE SEQUENCE [LARGE SCALE GENOMIC DNA]</scope>
    <source>
        <strain evidence="10 11">IND2009</strain>
    </source>
</reference>
<dbReference type="GO" id="GO:0005911">
    <property type="term" value="C:cell-cell junction"/>
    <property type="evidence" value="ECO:0007669"/>
    <property type="project" value="TreeGrafter"/>
</dbReference>
<feature type="domain" description="Cadherin" evidence="9">
    <location>
        <begin position="5"/>
        <end position="92"/>
    </location>
</feature>
<keyword evidence="11" id="KW-1185">Reference proteome</keyword>
<dbReference type="PROSITE" id="PS00232">
    <property type="entry name" value="CADHERIN_1"/>
    <property type="match status" value="1"/>
</dbReference>
<dbReference type="SMART" id="SM00112">
    <property type="entry name" value="CA"/>
    <property type="match status" value="1"/>
</dbReference>
<keyword evidence="6" id="KW-1133">Transmembrane helix</keyword>
<name>A0A5J4NH29_9TREM</name>
<gene>
    <name evidence="10" type="ORF">DEA37_0003351</name>
</gene>
<keyword evidence="5" id="KW-0130">Cell adhesion</keyword>
<evidence type="ECO:0000256" key="4">
    <source>
        <dbReference type="ARBA" id="ARBA00022837"/>
    </source>
</evidence>
<dbReference type="InterPro" id="IPR020894">
    <property type="entry name" value="Cadherin_CS"/>
</dbReference>
<dbReference type="InterPro" id="IPR015919">
    <property type="entry name" value="Cadherin-like_sf"/>
</dbReference>
<keyword evidence="4 8" id="KW-0106">Calcium</keyword>
<evidence type="ECO:0000256" key="8">
    <source>
        <dbReference type="PROSITE-ProRule" id="PRU00043"/>
    </source>
</evidence>
<dbReference type="GO" id="GO:0007156">
    <property type="term" value="P:homophilic cell adhesion via plasma membrane adhesion molecules"/>
    <property type="evidence" value="ECO:0007669"/>
    <property type="project" value="InterPro"/>
</dbReference>
<accession>A0A5J4NH29</accession>
<evidence type="ECO:0000256" key="1">
    <source>
        <dbReference type="ARBA" id="ARBA00004370"/>
    </source>
</evidence>
<comment type="caution">
    <text evidence="10">The sequence shown here is derived from an EMBL/GenBank/DDBJ whole genome shotgun (WGS) entry which is preliminary data.</text>
</comment>
<dbReference type="PANTHER" id="PTHR24025">
    <property type="entry name" value="DESMOGLEIN FAMILY MEMBER"/>
    <property type="match status" value="1"/>
</dbReference>
<evidence type="ECO:0000256" key="6">
    <source>
        <dbReference type="ARBA" id="ARBA00022989"/>
    </source>
</evidence>
<sequence>MSGTDNMCSGGVVFLITHNTIDMLRLDSRTGAIRVSAAGLDRERRAFYKFVVTISDGQAVAGQAALPLTEQHQVHTIVHIEVEDENDNAPRIIYPETRIALFKALKLANLLMSLWLELLFVIFMKSSAAQSDPRISATISVFRFVAVAG</sequence>
<evidence type="ECO:0000256" key="7">
    <source>
        <dbReference type="ARBA" id="ARBA00023136"/>
    </source>
</evidence>
<dbReference type="InterPro" id="IPR002126">
    <property type="entry name" value="Cadherin-like_dom"/>
</dbReference>
<protein>
    <recommendedName>
        <fullName evidence="9">Cadherin domain-containing protein</fullName>
    </recommendedName>
</protein>
<dbReference type="GO" id="GO:0005509">
    <property type="term" value="F:calcium ion binding"/>
    <property type="evidence" value="ECO:0007669"/>
    <property type="project" value="UniProtKB-UniRule"/>
</dbReference>
<keyword evidence="2" id="KW-0812">Transmembrane</keyword>
<dbReference type="CDD" id="cd11304">
    <property type="entry name" value="Cadherin_repeat"/>
    <property type="match status" value="1"/>
</dbReference>
<dbReference type="InterPro" id="IPR050971">
    <property type="entry name" value="Cadherin-domain_protein"/>
</dbReference>
<proteinExistence type="predicted"/>
<keyword evidence="3" id="KW-0677">Repeat</keyword>
<evidence type="ECO:0000256" key="3">
    <source>
        <dbReference type="ARBA" id="ARBA00022737"/>
    </source>
</evidence>
<organism evidence="10 11">
    <name type="scientific">Paragonimus westermani</name>
    <dbReference type="NCBI Taxonomy" id="34504"/>
    <lineage>
        <taxon>Eukaryota</taxon>
        <taxon>Metazoa</taxon>
        <taxon>Spiralia</taxon>
        <taxon>Lophotrochozoa</taxon>
        <taxon>Platyhelminthes</taxon>
        <taxon>Trematoda</taxon>
        <taxon>Digenea</taxon>
        <taxon>Plagiorchiida</taxon>
        <taxon>Troglotremata</taxon>
        <taxon>Troglotrematidae</taxon>
        <taxon>Paragonimus</taxon>
    </lineage>
</organism>
<dbReference type="AlphaFoldDB" id="A0A5J4NH29"/>
<evidence type="ECO:0000256" key="2">
    <source>
        <dbReference type="ARBA" id="ARBA00022692"/>
    </source>
</evidence>